<organism evidence="2 3">
    <name type="scientific">Lentzea flaviverrucosa</name>
    <dbReference type="NCBI Taxonomy" id="200379"/>
    <lineage>
        <taxon>Bacteria</taxon>
        <taxon>Bacillati</taxon>
        <taxon>Actinomycetota</taxon>
        <taxon>Actinomycetes</taxon>
        <taxon>Pseudonocardiales</taxon>
        <taxon>Pseudonocardiaceae</taxon>
        <taxon>Lentzea</taxon>
    </lineage>
</organism>
<accession>A0A1H9WRL1</accession>
<dbReference type="Proteomes" id="UP000199028">
    <property type="component" value="Unassembled WGS sequence"/>
</dbReference>
<dbReference type="RefSeq" id="WP_090069444.1">
    <property type="nucleotide sequence ID" value="NZ_FOFT01000012.1"/>
</dbReference>
<sequence length="101" mass="11375">MSNTIPSTVVLTPLHHEPRRIRPPFNVESQQPDDHRPGETNDDWRARNRADQVAALLEALDGIELGAHDHRIVEWLAGWDTSVIGTVASLFYRARAVDGDR</sequence>
<dbReference type="AlphaFoldDB" id="A0A1H9WRL1"/>
<keyword evidence="3" id="KW-1185">Reference proteome</keyword>
<evidence type="ECO:0000313" key="3">
    <source>
        <dbReference type="Proteomes" id="UP000199028"/>
    </source>
</evidence>
<reference evidence="3" key="1">
    <citation type="submission" date="2016-10" db="EMBL/GenBank/DDBJ databases">
        <authorList>
            <person name="Varghese N."/>
            <person name="Submissions S."/>
        </authorList>
    </citation>
    <scope>NUCLEOTIDE SEQUENCE [LARGE SCALE GENOMIC DNA]</scope>
    <source>
        <strain evidence="3">CGMCC 4.578</strain>
    </source>
</reference>
<feature type="compositionally biased region" description="Basic and acidic residues" evidence="1">
    <location>
        <begin position="32"/>
        <end position="44"/>
    </location>
</feature>
<evidence type="ECO:0000313" key="2">
    <source>
        <dbReference type="EMBL" id="SES36548.1"/>
    </source>
</evidence>
<protein>
    <submittedName>
        <fullName evidence="2">Uncharacterized protein</fullName>
    </submittedName>
</protein>
<name>A0A1H9WRL1_9PSEU</name>
<proteinExistence type="predicted"/>
<dbReference type="OrthoDB" id="3698588at2"/>
<gene>
    <name evidence="2" type="ORF">SAMN05216195_112163</name>
</gene>
<dbReference type="EMBL" id="FOFT01000012">
    <property type="protein sequence ID" value="SES36548.1"/>
    <property type="molecule type" value="Genomic_DNA"/>
</dbReference>
<evidence type="ECO:0000256" key="1">
    <source>
        <dbReference type="SAM" id="MobiDB-lite"/>
    </source>
</evidence>
<feature type="region of interest" description="Disordered" evidence="1">
    <location>
        <begin position="19"/>
        <end position="44"/>
    </location>
</feature>